<accession>A0AAV6WKB5</accession>
<dbReference type="EMBL" id="WHWC01000014">
    <property type="protein sequence ID" value="KAG8370539.1"/>
    <property type="molecule type" value="Genomic_DNA"/>
</dbReference>
<proteinExistence type="predicted"/>
<dbReference type="PANTHER" id="PTHR40891:SF1">
    <property type="entry name" value="DUF295 DOMAIN-CONTAINING PROTEIN"/>
    <property type="match status" value="1"/>
</dbReference>
<name>A0AAV6WKB5_9LAMI</name>
<dbReference type="PANTHER" id="PTHR40891">
    <property type="entry name" value="DUF295 DOMAIN-CONTAINING PROTEIN"/>
    <property type="match status" value="1"/>
</dbReference>
<evidence type="ECO:0000313" key="5">
    <source>
        <dbReference type="Proteomes" id="UP000826271"/>
    </source>
</evidence>
<feature type="chain" id="PRO_5044715365" description="KIB1-4 beta-propeller domain-containing protein" evidence="1">
    <location>
        <begin position="18"/>
        <end position="379"/>
    </location>
</feature>
<feature type="signal peptide" evidence="1">
    <location>
        <begin position="1"/>
        <end position="17"/>
    </location>
</feature>
<dbReference type="Pfam" id="PF03478">
    <property type="entry name" value="Beta-prop_KIB1-4"/>
    <property type="match status" value="1"/>
</dbReference>
<sequence length="379" mass="43559">MCVCVFFLLVRPPPVLCVDLSLYLSSRSFQAIVELCYTDTDRFRPTSAYLTRGYYFERRLHCIHMEIKGANEERQLPLLLISQKEKQFFYNILDNRFHTINIPELRNKYILTSAFGWLILVDINTEDCYLWNPVSLDKIELPELTCPLTYNKCHLSKPPTEPDCHILFIAGNGLSRHFCQIGDDQFVTQTTTDNVGCLSAVASFQGKIYGIVISHFVYQFVTANFVGGTLELNPILIEGGLPWGMPQPSRPWTQMHVDYLIESSCGELLLVHKMFRCIHLEVGLEFRVFRVDVDQMECKELENIGEQAIFISDDGEAFCCSSLGVKPNSIYFTVPESRNLYIYDLNDRSTSASLPCSIARRSMIESYWVPPQIFRNFLN</sequence>
<dbReference type="EMBL" id="WHWC01000014">
    <property type="protein sequence ID" value="KAG8370544.1"/>
    <property type="molecule type" value="Genomic_DNA"/>
</dbReference>
<evidence type="ECO:0000259" key="2">
    <source>
        <dbReference type="Pfam" id="PF03478"/>
    </source>
</evidence>
<gene>
    <name evidence="3" type="ORF">BUALT_Bualt14G0127500</name>
    <name evidence="4" type="ORF">BUALT_Bualt14G0128100</name>
</gene>
<feature type="domain" description="KIB1-4 beta-propeller" evidence="2">
    <location>
        <begin position="89"/>
        <end position="344"/>
    </location>
</feature>
<dbReference type="Proteomes" id="UP000826271">
    <property type="component" value="Unassembled WGS sequence"/>
</dbReference>
<dbReference type="AlphaFoldDB" id="A0AAV6WKB5"/>
<evidence type="ECO:0000313" key="3">
    <source>
        <dbReference type="EMBL" id="KAG8370539.1"/>
    </source>
</evidence>
<evidence type="ECO:0000313" key="4">
    <source>
        <dbReference type="EMBL" id="KAG8370544.1"/>
    </source>
</evidence>
<comment type="caution">
    <text evidence="3">The sequence shown here is derived from an EMBL/GenBank/DDBJ whole genome shotgun (WGS) entry which is preliminary data.</text>
</comment>
<protein>
    <recommendedName>
        <fullName evidence="2">KIB1-4 beta-propeller domain-containing protein</fullName>
    </recommendedName>
</protein>
<evidence type="ECO:0000256" key="1">
    <source>
        <dbReference type="SAM" id="SignalP"/>
    </source>
</evidence>
<organism evidence="3 5">
    <name type="scientific">Buddleja alternifolia</name>
    <dbReference type="NCBI Taxonomy" id="168488"/>
    <lineage>
        <taxon>Eukaryota</taxon>
        <taxon>Viridiplantae</taxon>
        <taxon>Streptophyta</taxon>
        <taxon>Embryophyta</taxon>
        <taxon>Tracheophyta</taxon>
        <taxon>Spermatophyta</taxon>
        <taxon>Magnoliopsida</taxon>
        <taxon>eudicotyledons</taxon>
        <taxon>Gunneridae</taxon>
        <taxon>Pentapetalae</taxon>
        <taxon>asterids</taxon>
        <taxon>lamiids</taxon>
        <taxon>Lamiales</taxon>
        <taxon>Scrophulariaceae</taxon>
        <taxon>Buddlejeae</taxon>
        <taxon>Buddleja</taxon>
    </lineage>
</organism>
<keyword evidence="5" id="KW-1185">Reference proteome</keyword>
<keyword evidence="1" id="KW-0732">Signal</keyword>
<reference evidence="3" key="1">
    <citation type="submission" date="2019-10" db="EMBL/GenBank/DDBJ databases">
        <authorList>
            <person name="Zhang R."/>
            <person name="Pan Y."/>
            <person name="Wang J."/>
            <person name="Ma R."/>
            <person name="Yu S."/>
        </authorList>
    </citation>
    <scope>NUCLEOTIDE SEQUENCE</scope>
    <source>
        <strain evidence="3">LA-IB0</strain>
        <tissue evidence="3">Leaf</tissue>
    </source>
</reference>
<dbReference type="InterPro" id="IPR005174">
    <property type="entry name" value="KIB1-4_b-propeller"/>
</dbReference>